<dbReference type="GO" id="GO:0006081">
    <property type="term" value="P:aldehyde metabolic process"/>
    <property type="evidence" value="ECO:0007669"/>
    <property type="project" value="InterPro"/>
</dbReference>
<name>A0A7J7MS64_9MAGN</name>
<dbReference type="SUPFAM" id="SSF53720">
    <property type="entry name" value="ALDH-like"/>
    <property type="match status" value="1"/>
</dbReference>
<dbReference type="InterPro" id="IPR015590">
    <property type="entry name" value="Aldehyde_DH_dom"/>
</dbReference>
<dbReference type="Pfam" id="PF00171">
    <property type="entry name" value="Aldedh"/>
    <property type="match status" value="1"/>
</dbReference>
<dbReference type="GO" id="GO:0005737">
    <property type="term" value="C:cytoplasm"/>
    <property type="evidence" value="ECO:0007669"/>
    <property type="project" value="TreeGrafter"/>
</dbReference>
<protein>
    <recommendedName>
        <fullName evidence="3">Aldehyde dehydrogenase domain-containing protein</fullName>
    </recommendedName>
</protein>
<dbReference type="Proteomes" id="UP000541444">
    <property type="component" value="Unassembled WGS sequence"/>
</dbReference>
<evidence type="ECO:0000256" key="2">
    <source>
        <dbReference type="ARBA" id="ARBA00023002"/>
    </source>
</evidence>
<dbReference type="OrthoDB" id="440325at2759"/>
<dbReference type="AlphaFoldDB" id="A0A7J7MS64"/>
<dbReference type="Gene3D" id="3.40.605.10">
    <property type="entry name" value="Aldehyde Dehydrogenase, Chain A, domain 1"/>
    <property type="match status" value="1"/>
</dbReference>
<evidence type="ECO:0000259" key="3">
    <source>
        <dbReference type="Pfam" id="PF00171"/>
    </source>
</evidence>
<gene>
    <name evidence="4" type="ORF">GIB67_037267</name>
</gene>
<evidence type="ECO:0000313" key="4">
    <source>
        <dbReference type="EMBL" id="KAF6157694.1"/>
    </source>
</evidence>
<dbReference type="InterPro" id="IPR016161">
    <property type="entry name" value="Ald_DH/histidinol_DH"/>
</dbReference>
<comment type="caution">
    <text evidence="4">The sequence shown here is derived from an EMBL/GenBank/DDBJ whole genome shotgun (WGS) entry which is preliminary data.</text>
</comment>
<dbReference type="PANTHER" id="PTHR43570:SF17">
    <property type="entry name" value="ALDEHYDE DEHYDROGENASE FAMILY 3 MEMBER F1"/>
    <property type="match status" value="1"/>
</dbReference>
<evidence type="ECO:0000256" key="1">
    <source>
        <dbReference type="ARBA" id="ARBA00009986"/>
    </source>
</evidence>
<accession>A0A7J7MS64</accession>
<dbReference type="Gene3D" id="3.40.309.10">
    <property type="entry name" value="Aldehyde Dehydrogenase, Chain A, domain 2"/>
    <property type="match status" value="1"/>
</dbReference>
<sequence length="503" mass="56133">MFLTLLCLTKLTNDVKRLSLLYVLEAFLLPNKGRNAETKYADRAEDIESFENFSREELLMIISFSLLQSWDFSKIIELNFEQFGSMDDNNKAIGEVLPEPLGVVLILSSWNYPIYPLIRAIAAGNEVVLKPSELAPACSTLFANTIPSYMDDKAVMVVEGGASVGKQLLDRKWDKLFFTGSPRVGRIVMSATAKHLTPVTLELGGKCPVIADSHLRGKWGFCSGQACIGVDYLLVEDKFAPSLIELMKKTIKRFHGDNPKESKNMAGIVNNHHFERLSGLLQDPVVAASIVHGGSLNEEKISPIEPTISLDPPLDAEIMTEEIFGPSDVALFPNAVVQQSAYMQQHQHQYQQTQQMSTVYSFIGSIFDLHYGQKWQNWGLFSPNGNCNLTNSLAVRYNNLSHLSLNFCTATSLSINSYQIAKQSMEMILRELEKVSEEEDMSTVPEFDIDHITNLHFPLDIGNNIGSSDHLLSEEDQPLSSADQVALHNAGVVDKRTNFRLRL</sequence>
<dbReference type="EMBL" id="JACGCM010001272">
    <property type="protein sequence ID" value="KAF6157694.1"/>
    <property type="molecule type" value="Genomic_DNA"/>
</dbReference>
<evidence type="ECO:0000313" key="5">
    <source>
        <dbReference type="Proteomes" id="UP000541444"/>
    </source>
</evidence>
<dbReference type="PANTHER" id="PTHR43570">
    <property type="entry name" value="ALDEHYDE DEHYDROGENASE"/>
    <property type="match status" value="1"/>
</dbReference>
<organism evidence="4 5">
    <name type="scientific">Kingdonia uniflora</name>
    <dbReference type="NCBI Taxonomy" id="39325"/>
    <lineage>
        <taxon>Eukaryota</taxon>
        <taxon>Viridiplantae</taxon>
        <taxon>Streptophyta</taxon>
        <taxon>Embryophyta</taxon>
        <taxon>Tracheophyta</taxon>
        <taxon>Spermatophyta</taxon>
        <taxon>Magnoliopsida</taxon>
        <taxon>Ranunculales</taxon>
        <taxon>Circaeasteraceae</taxon>
        <taxon>Kingdonia</taxon>
    </lineage>
</organism>
<dbReference type="InterPro" id="IPR016162">
    <property type="entry name" value="Ald_DH_N"/>
</dbReference>
<keyword evidence="2" id="KW-0560">Oxidoreductase</keyword>
<dbReference type="GO" id="GO:0004029">
    <property type="term" value="F:aldehyde dehydrogenase (NAD+) activity"/>
    <property type="evidence" value="ECO:0007669"/>
    <property type="project" value="TreeGrafter"/>
</dbReference>
<feature type="domain" description="Aldehyde dehydrogenase" evidence="3">
    <location>
        <begin position="90"/>
        <end position="326"/>
    </location>
</feature>
<keyword evidence="5" id="KW-1185">Reference proteome</keyword>
<dbReference type="InterPro" id="IPR012394">
    <property type="entry name" value="Aldehyde_DH_NAD(P)"/>
</dbReference>
<comment type="similarity">
    <text evidence="1">Belongs to the aldehyde dehydrogenase family.</text>
</comment>
<reference evidence="4 5" key="1">
    <citation type="journal article" date="2020" name="IScience">
        <title>Genome Sequencing of the Endangered Kingdonia uniflora (Circaeasteraceae, Ranunculales) Reveals Potential Mechanisms of Evolutionary Specialization.</title>
        <authorList>
            <person name="Sun Y."/>
            <person name="Deng T."/>
            <person name="Zhang A."/>
            <person name="Moore M.J."/>
            <person name="Landis J.B."/>
            <person name="Lin N."/>
            <person name="Zhang H."/>
            <person name="Zhang X."/>
            <person name="Huang J."/>
            <person name="Zhang X."/>
            <person name="Sun H."/>
            <person name="Wang H."/>
        </authorList>
    </citation>
    <scope>NUCLEOTIDE SEQUENCE [LARGE SCALE GENOMIC DNA]</scope>
    <source>
        <strain evidence="4">TB1705</strain>
        <tissue evidence="4">Leaf</tissue>
    </source>
</reference>
<proteinExistence type="inferred from homology"/>
<dbReference type="InterPro" id="IPR016163">
    <property type="entry name" value="Ald_DH_C"/>
</dbReference>